<accession>A0A915DGH0</accession>
<dbReference type="GO" id="GO:0010008">
    <property type="term" value="C:endosome membrane"/>
    <property type="evidence" value="ECO:0007669"/>
    <property type="project" value="TreeGrafter"/>
</dbReference>
<name>A0A915DGH0_9BILA</name>
<dbReference type="PANTHER" id="PTHR36983">
    <property type="entry name" value="DNAJ HOMOLOG SUBFAMILY C MEMBER 13"/>
    <property type="match status" value="1"/>
</dbReference>
<dbReference type="InterPro" id="IPR036869">
    <property type="entry name" value="J_dom_sf"/>
</dbReference>
<proteinExistence type="predicted"/>
<dbReference type="AlphaFoldDB" id="A0A915DGH0"/>
<dbReference type="CDD" id="cd06257">
    <property type="entry name" value="DnaJ"/>
    <property type="match status" value="1"/>
</dbReference>
<keyword evidence="3" id="KW-1185">Reference proteome</keyword>
<dbReference type="PROSITE" id="PS50076">
    <property type="entry name" value="DNAJ_2"/>
    <property type="match status" value="1"/>
</dbReference>
<sequence length="437" mass="49346">MSIEQACERLGLSTTDDSWKNPSAVRKGYYKLAPKYHPDKNPEGQEQFTKINYAYEFLTSNLIRNKNNTTPDVQKIVICLKAQTIVYSRHLQELDGKGVLLTAAVELCYWTLRSSPLNAEQLRREAGLDTLYNTFERCVPMVTMSSKESDMPVQVCLHLCNCFSTAARFEACREKISEMKGLFKSLCRLLKFDHLNRLACVAAECVCSFSVCTLLQTQLFQAGVIWQLLPHLFRYDYTLDEGGVSHAEATNQQAVLNRLARSACEALACLSGFRVQTPDNDGVQNSLRAMLTPFVCRQMSDDWTFGNAATVPSNRTSPTAVVVVDEQAKIVEDDKSLLKDDDTGEEDQEPAGFVSAQTAHSNTEDPYIVWDNATRAELLDFVDRHKNSTENTSELFGAEFRMSVYAKELVVGDIFVRIYNAQPEFKLYEPKKCAWIY</sequence>
<dbReference type="PANTHER" id="PTHR36983:SF2">
    <property type="entry name" value="DNAJ HOMOLOG SUBFAMILY C MEMBER 13"/>
    <property type="match status" value="1"/>
</dbReference>
<dbReference type="InterPro" id="IPR011989">
    <property type="entry name" value="ARM-like"/>
</dbReference>
<organism evidence="3 4">
    <name type="scientific">Ditylenchus dipsaci</name>
    <dbReference type="NCBI Taxonomy" id="166011"/>
    <lineage>
        <taxon>Eukaryota</taxon>
        <taxon>Metazoa</taxon>
        <taxon>Ecdysozoa</taxon>
        <taxon>Nematoda</taxon>
        <taxon>Chromadorea</taxon>
        <taxon>Rhabditida</taxon>
        <taxon>Tylenchina</taxon>
        <taxon>Tylenchomorpha</taxon>
        <taxon>Sphaerularioidea</taxon>
        <taxon>Anguinidae</taxon>
        <taxon>Anguininae</taxon>
        <taxon>Ditylenchus</taxon>
    </lineage>
</organism>
<dbReference type="GO" id="GO:0006898">
    <property type="term" value="P:receptor-mediated endocytosis"/>
    <property type="evidence" value="ECO:0007669"/>
    <property type="project" value="TreeGrafter"/>
</dbReference>
<evidence type="ECO:0000256" key="1">
    <source>
        <dbReference type="SAM" id="MobiDB-lite"/>
    </source>
</evidence>
<evidence type="ECO:0000313" key="3">
    <source>
        <dbReference type="Proteomes" id="UP000887574"/>
    </source>
</evidence>
<dbReference type="InterPro" id="IPR001623">
    <property type="entry name" value="DnaJ_domain"/>
</dbReference>
<feature type="region of interest" description="Disordered" evidence="1">
    <location>
        <begin position="334"/>
        <end position="358"/>
    </location>
</feature>
<dbReference type="GO" id="GO:2000641">
    <property type="term" value="P:regulation of early endosome to late endosome transport"/>
    <property type="evidence" value="ECO:0007669"/>
    <property type="project" value="InterPro"/>
</dbReference>
<dbReference type="SUPFAM" id="SSF48371">
    <property type="entry name" value="ARM repeat"/>
    <property type="match status" value="1"/>
</dbReference>
<evidence type="ECO:0000259" key="2">
    <source>
        <dbReference type="PROSITE" id="PS50076"/>
    </source>
</evidence>
<reference evidence="4" key="1">
    <citation type="submission" date="2022-11" db="UniProtKB">
        <authorList>
            <consortium name="WormBaseParasite"/>
        </authorList>
    </citation>
    <scope>IDENTIFICATION</scope>
</reference>
<dbReference type="InterPro" id="IPR016024">
    <property type="entry name" value="ARM-type_fold"/>
</dbReference>
<dbReference type="WBParaSite" id="jg19651">
    <property type="protein sequence ID" value="jg19651"/>
    <property type="gene ID" value="jg19651"/>
</dbReference>
<dbReference type="Gene3D" id="1.25.10.10">
    <property type="entry name" value="Leucine-rich Repeat Variant"/>
    <property type="match status" value="1"/>
</dbReference>
<dbReference type="SMART" id="SM00271">
    <property type="entry name" value="DnaJ"/>
    <property type="match status" value="1"/>
</dbReference>
<feature type="domain" description="J" evidence="2">
    <location>
        <begin position="5"/>
        <end position="71"/>
    </location>
</feature>
<dbReference type="Gene3D" id="1.10.287.110">
    <property type="entry name" value="DnaJ domain"/>
    <property type="match status" value="1"/>
</dbReference>
<dbReference type="SUPFAM" id="SSF46565">
    <property type="entry name" value="Chaperone J-domain"/>
    <property type="match status" value="1"/>
</dbReference>
<dbReference type="Pfam" id="PF00226">
    <property type="entry name" value="DnaJ"/>
    <property type="match status" value="1"/>
</dbReference>
<dbReference type="Proteomes" id="UP000887574">
    <property type="component" value="Unplaced"/>
</dbReference>
<dbReference type="GO" id="GO:0007032">
    <property type="term" value="P:endosome organization"/>
    <property type="evidence" value="ECO:0007669"/>
    <property type="project" value="InterPro"/>
</dbReference>
<evidence type="ECO:0000313" key="4">
    <source>
        <dbReference type="WBParaSite" id="jg19651"/>
    </source>
</evidence>
<dbReference type="InterPro" id="IPR044978">
    <property type="entry name" value="GRV2/DNAJC13"/>
</dbReference>
<protein>
    <submittedName>
        <fullName evidence="4">J domain-containing protein</fullName>
    </submittedName>
</protein>